<reference evidence="2" key="1">
    <citation type="journal article" date="2019" name="Int. J. Syst. Evol. Microbiol.">
        <title>The Global Catalogue of Microorganisms (GCM) 10K type strain sequencing project: providing services to taxonomists for standard genome sequencing and annotation.</title>
        <authorList>
            <consortium name="The Broad Institute Genomics Platform"/>
            <consortium name="The Broad Institute Genome Sequencing Center for Infectious Disease"/>
            <person name="Wu L."/>
            <person name="Ma J."/>
        </authorList>
    </citation>
    <scope>NUCLEOTIDE SEQUENCE [LARGE SCALE GENOMIC DNA]</scope>
    <source>
        <strain evidence="2">CCM 7526</strain>
    </source>
</reference>
<dbReference type="SUPFAM" id="SSF58104">
    <property type="entry name" value="Methyl-accepting chemotaxis protein (MCP) signaling domain"/>
    <property type="match status" value="1"/>
</dbReference>
<sequence length="229" mass="23908">MFSLVSGALQMTTAAAGKVIETAATAATIPVRAVSLIGQTELLVNRITLAVGRAEELIERVSAVATAAEAAVAETRAITTAAAIAVDEVTAITTRTSTAIDGVTSITTRANTAVDGVTAIVTRADSVAGEVEGLVGDYSPTLRQAAPLAAHFVSELTPDEVTAAIRMIDELPALQRHLVHDVMPLLGKLDQVGPDLHKLLEVTEDLHLAIAGLPGLKMLRRRGEERTHD</sequence>
<dbReference type="Proteomes" id="UP001597183">
    <property type="component" value="Unassembled WGS sequence"/>
</dbReference>
<keyword evidence="2" id="KW-1185">Reference proteome</keyword>
<proteinExistence type="predicted"/>
<protein>
    <recommendedName>
        <fullName evidence="3">Ribulose 1,5-bisphosphate carboxylase large subunit</fullName>
    </recommendedName>
</protein>
<name>A0ABW4AHM8_9ACTN</name>
<gene>
    <name evidence="1" type="ORF">ACFQ5G_33440</name>
</gene>
<comment type="caution">
    <text evidence="1">The sequence shown here is derived from an EMBL/GenBank/DDBJ whole genome shotgun (WGS) entry which is preliminary data.</text>
</comment>
<organism evidence="1 2">
    <name type="scientific">Actinoplanes sichuanensis</name>
    <dbReference type="NCBI Taxonomy" id="512349"/>
    <lineage>
        <taxon>Bacteria</taxon>
        <taxon>Bacillati</taxon>
        <taxon>Actinomycetota</taxon>
        <taxon>Actinomycetes</taxon>
        <taxon>Micromonosporales</taxon>
        <taxon>Micromonosporaceae</taxon>
        <taxon>Actinoplanes</taxon>
    </lineage>
</organism>
<dbReference type="EMBL" id="JBHTMK010000043">
    <property type="protein sequence ID" value="MFD1370267.1"/>
    <property type="molecule type" value="Genomic_DNA"/>
</dbReference>
<evidence type="ECO:0000313" key="1">
    <source>
        <dbReference type="EMBL" id="MFD1370267.1"/>
    </source>
</evidence>
<evidence type="ECO:0000313" key="2">
    <source>
        <dbReference type="Proteomes" id="UP001597183"/>
    </source>
</evidence>
<accession>A0ABW4AHM8</accession>
<dbReference type="RefSeq" id="WP_317790953.1">
    <property type="nucleotide sequence ID" value="NZ_AP028461.1"/>
</dbReference>
<evidence type="ECO:0008006" key="3">
    <source>
        <dbReference type="Google" id="ProtNLM"/>
    </source>
</evidence>